<keyword evidence="2" id="KW-1185">Reference proteome</keyword>
<dbReference type="EMBL" id="MDYM01000005">
    <property type="protein sequence ID" value="OQD65734.1"/>
    <property type="molecule type" value="Genomic_DNA"/>
</dbReference>
<proteinExistence type="predicted"/>
<accession>A0A1V6NLX5</accession>
<evidence type="ECO:0000313" key="1">
    <source>
        <dbReference type="EMBL" id="OQD65734.1"/>
    </source>
</evidence>
<dbReference type="AlphaFoldDB" id="A0A1V6NLX5"/>
<gene>
    <name evidence="1" type="ORF">PENPOL_c005G00692</name>
</gene>
<organism evidence="1 2">
    <name type="scientific">Penicillium polonicum</name>
    <dbReference type="NCBI Taxonomy" id="60169"/>
    <lineage>
        <taxon>Eukaryota</taxon>
        <taxon>Fungi</taxon>
        <taxon>Dikarya</taxon>
        <taxon>Ascomycota</taxon>
        <taxon>Pezizomycotina</taxon>
        <taxon>Eurotiomycetes</taxon>
        <taxon>Eurotiomycetidae</taxon>
        <taxon>Eurotiales</taxon>
        <taxon>Aspergillaceae</taxon>
        <taxon>Penicillium</taxon>
    </lineage>
</organism>
<protein>
    <submittedName>
        <fullName evidence="1">Uncharacterized protein</fullName>
    </submittedName>
</protein>
<name>A0A1V6NLX5_PENPO</name>
<dbReference type="STRING" id="60169.A0A1V6NLX5"/>
<reference evidence="2" key="1">
    <citation type="journal article" date="2017" name="Nat. Microbiol.">
        <title>Global analysis of biosynthetic gene clusters reveals vast potential of secondary metabolite production in Penicillium species.</title>
        <authorList>
            <person name="Nielsen J.C."/>
            <person name="Grijseels S."/>
            <person name="Prigent S."/>
            <person name="Ji B."/>
            <person name="Dainat J."/>
            <person name="Nielsen K.F."/>
            <person name="Frisvad J.C."/>
            <person name="Workman M."/>
            <person name="Nielsen J."/>
        </authorList>
    </citation>
    <scope>NUCLEOTIDE SEQUENCE [LARGE SCALE GENOMIC DNA]</scope>
    <source>
        <strain evidence="2">IBT 4502</strain>
    </source>
</reference>
<comment type="caution">
    <text evidence="1">The sequence shown here is derived from an EMBL/GenBank/DDBJ whole genome shotgun (WGS) entry which is preliminary data.</text>
</comment>
<evidence type="ECO:0000313" key="2">
    <source>
        <dbReference type="Proteomes" id="UP000191408"/>
    </source>
</evidence>
<dbReference type="OrthoDB" id="443402at2759"/>
<sequence length="246" mass="27429">MALDTLFRVMCAVHAHCGYNVPSRFLEAASRIVQHHTQAVVSRRKVLPGDEIPEPEGHIFGQKFERIGRQWLTLKASNHSPDFLCEVVQHGLERFLSPDLMSLLKHQNSISGPNLLLAAAMQLTSVEFVRELPREGRTPREKVTMEPIPAIGRAETIPATQATVPAENGCLEEFLQYDVDRDVLFVVRPASSDKPNEAVDDDQVSERKSGELDESVVFDLLEFLELVEPSNIETLPMKVLSPLPSG</sequence>
<dbReference type="Proteomes" id="UP000191408">
    <property type="component" value="Unassembled WGS sequence"/>
</dbReference>